<sequence length="198" mass="20673">MAIPRVALSKKHIPPQRGRALVPQPLDGLRHAALALAPTQIPRALRHTPHLPRHPHPEILPPRRQVRQHAVLPREHVPAGGHGRPTSVGRHRPILLPHEGRVVVPHEAAVELQGGAGGPGAGGGEAGDGGGNAPPAVGAGEVSAALTASPGPEPGTEILKLLKGAVEAELTREVRMESRLDSKGEVGPGEYLSWEHPA</sequence>
<dbReference type="Proteomes" id="UP000325081">
    <property type="component" value="Unassembled WGS sequence"/>
</dbReference>
<dbReference type="EMBL" id="BKCP01004283">
    <property type="protein sequence ID" value="GER29805.1"/>
    <property type="molecule type" value="Genomic_DNA"/>
</dbReference>
<name>A0A5A7PAB7_STRAF</name>
<evidence type="ECO:0000313" key="2">
    <source>
        <dbReference type="EMBL" id="GER29805.1"/>
    </source>
</evidence>
<evidence type="ECO:0000256" key="1">
    <source>
        <dbReference type="SAM" id="MobiDB-lite"/>
    </source>
</evidence>
<keyword evidence="3" id="KW-1185">Reference proteome</keyword>
<accession>A0A5A7PAB7</accession>
<gene>
    <name evidence="2" type="ORF">STAS_05698</name>
</gene>
<organism evidence="2 3">
    <name type="scientific">Striga asiatica</name>
    <name type="common">Asiatic witchweed</name>
    <name type="synonym">Buchnera asiatica</name>
    <dbReference type="NCBI Taxonomy" id="4170"/>
    <lineage>
        <taxon>Eukaryota</taxon>
        <taxon>Viridiplantae</taxon>
        <taxon>Streptophyta</taxon>
        <taxon>Embryophyta</taxon>
        <taxon>Tracheophyta</taxon>
        <taxon>Spermatophyta</taxon>
        <taxon>Magnoliopsida</taxon>
        <taxon>eudicotyledons</taxon>
        <taxon>Gunneridae</taxon>
        <taxon>Pentapetalae</taxon>
        <taxon>asterids</taxon>
        <taxon>lamiids</taxon>
        <taxon>Lamiales</taxon>
        <taxon>Orobanchaceae</taxon>
        <taxon>Buchnereae</taxon>
        <taxon>Striga</taxon>
    </lineage>
</organism>
<protein>
    <submittedName>
        <fullName evidence="2">CUE domain-containing protein 1</fullName>
    </submittedName>
</protein>
<feature type="compositionally biased region" description="Gly residues" evidence="1">
    <location>
        <begin position="114"/>
        <end position="132"/>
    </location>
</feature>
<evidence type="ECO:0000313" key="3">
    <source>
        <dbReference type="Proteomes" id="UP000325081"/>
    </source>
</evidence>
<feature type="region of interest" description="Disordered" evidence="1">
    <location>
        <begin position="113"/>
        <end position="138"/>
    </location>
</feature>
<reference evidence="3" key="1">
    <citation type="journal article" date="2019" name="Curr. Biol.">
        <title>Genome Sequence of Striga asiatica Provides Insight into the Evolution of Plant Parasitism.</title>
        <authorList>
            <person name="Yoshida S."/>
            <person name="Kim S."/>
            <person name="Wafula E.K."/>
            <person name="Tanskanen J."/>
            <person name="Kim Y.M."/>
            <person name="Honaas L."/>
            <person name="Yang Z."/>
            <person name="Spallek T."/>
            <person name="Conn C.E."/>
            <person name="Ichihashi Y."/>
            <person name="Cheong K."/>
            <person name="Cui S."/>
            <person name="Der J.P."/>
            <person name="Gundlach H."/>
            <person name="Jiao Y."/>
            <person name="Hori C."/>
            <person name="Ishida J.K."/>
            <person name="Kasahara H."/>
            <person name="Kiba T."/>
            <person name="Kim M.S."/>
            <person name="Koo N."/>
            <person name="Laohavisit A."/>
            <person name="Lee Y.H."/>
            <person name="Lumba S."/>
            <person name="McCourt P."/>
            <person name="Mortimer J.C."/>
            <person name="Mutuku J.M."/>
            <person name="Nomura T."/>
            <person name="Sasaki-Sekimoto Y."/>
            <person name="Seto Y."/>
            <person name="Wang Y."/>
            <person name="Wakatake T."/>
            <person name="Sakakibara H."/>
            <person name="Demura T."/>
            <person name="Yamaguchi S."/>
            <person name="Yoneyama K."/>
            <person name="Manabe R.I."/>
            <person name="Nelson D.C."/>
            <person name="Schulman A.H."/>
            <person name="Timko M.P."/>
            <person name="dePamphilis C.W."/>
            <person name="Choi D."/>
            <person name="Shirasu K."/>
        </authorList>
    </citation>
    <scope>NUCLEOTIDE SEQUENCE [LARGE SCALE GENOMIC DNA]</scope>
    <source>
        <strain evidence="3">cv. UVA1</strain>
    </source>
</reference>
<proteinExistence type="predicted"/>
<feature type="region of interest" description="Disordered" evidence="1">
    <location>
        <begin position="179"/>
        <end position="198"/>
    </location>
</feature>
<dbReference type="AlphaFoldDB" id="A0A5A7PAB7"/>
<comment type="caution">
    <text evidence="2">The sequence shown here is derived from an EMBL/GenBank/DDBJ whole genome shotgun (WGS) entry which is preliminary data.</text>
</comment>